<dbReference type="AlphaFoldDB" id="A0AAV4ANT9"/>
<dbReference type="Proteomes" id="UP000735302">
    <property type="component" value="Unassembled WGS sequence"/>
</dbReference>
<dbReference type="InterPro" id="IPR014729">
    <property type="entry name" value="Rossmann-like_a/b/a_fold"/>
</dbReference>
<keyword evidence="3" id="KW-1185">Reference proteome</keyword>
<dbReference type="InterPro" id="IPR006016">
    <property type="entry name" value="UspA"/>
</dbReference>
<evidence type="ECO:0000313" key="3">
    <source>
        <dbReference type="Proteomes" id="UP000735302"/>
    </source>
</evidence>
<dbReference type="EMBL" id="BLXT01004129">
    <property type="protein sequence ID" value="GFO09846.1"/>
    <property type="molecule type" value="Genomic_DNA"/>
</dbReference>
<proteinExistence type="predicted"/>
<dbReference type="PRINTS" id="PR01438">
    <property type="entry name" value="UNVRSLSTRESS"/>
</dbReference>
<gene>
    <name evidence="2" type="ORF">PoB_003635100</name>
</gene>
<sequence length="156" mass="17602">MPRTVIIAVDDSAFSEYAFDFYCKYVMFKTDKIILVHVSEYTSLVQAPVLMTDPIVVAELIKEEEFKVKRLVDKFSDKMKQLHLGGKVKQMAGKSGEAIIAAAKEEHAELIVMGTRGMGTLRRTFIGSVSDYVLHHAHVPVMICRQPEQSHAKDHH</sequence>
<protein>
    <submittedName>
        <fullName evidence="2">Usp-like protein isoform 2</fullName>
    </submittedName>
</protein>
<dbReference type="SUPFAM" id="SSF52402">
    <property type="entry name" value="Adenine nucleotide alpha hydrolases-like"/>
    <property type="match status" value="1"/>
</dbReference>
<organism evidence="2 3">
    <name type="scientific">Plakobranchus ocellatus</name>
    <dbReference type="NCBI Taxonomy" id="259542"/>
    <lineage>
        <taxon>Eukaryota</taxon>
        <taxon>Metazoa</taxon>
        <taxon>Spiralia</taxon>
        <taxon>Lophotrochozoa</taxon>
        <taxon>Mollusca</taxon>
        <taxon>Gastropoda</taxon>
        <taxon>Heterobranchia</taxon>
        <taxon>Euthyneura</taxon>
        <taxon>Panpulmonata</taxon>
        <taxon>Sacoglossa</taxon>
        <taxon>Placobranchoidea</taxon>
        <taxon>Plakobranchidae</taxon>
        <taxon>Plakobranchus</taxon>
    </lineage>
</organism>
<dbReference type="PANTHER" id="PTHR46989:SF3">
    <property type="entry name" value="USPA DOMAIN-CONTAINING PROTEIN"/>
    <property type="match status" value="1"/>
</dbReference>
<dbReference type="PANTHER" id="PTHR46989">
    <property type="entry name" value="USP DOMAIN-CONTAINING PROTEIN"/>
    <property type="match status" value="1"/>
</dbReference>
<comment type="caution">
    <text evidence="2">The sequence shown here is derived from an EMBL/GenBank/DDBJ whole genome shotgun (WGS) entry which is preliminary data.</text>
</comment>
<reference evidence="2 3" key="1">
    <citation type="journal article" date="2021" name="Elife">
        <title>Chloroplast acquisition without the gene transfer in kleptoplastic sea slugs, Plakobranchus ocellatus.</title>
        <authorList>
            <person name="Maeda T."/>
            <person name="Takahashi S."/>
            <person name="Yoshida T."/>
            <person name="Shimamura S."/>
            <person name="Takaki Y."/>
            <person name="Nagai Y."/>
            <person name="Toyoda A."/>
            <person name="Suzuki Y."/>
            <person name="Arimoto A."/>
            <person name="Ishii H."/>
            <person name="Satoh N."/>
            <person name="Nishiyama T."/>
            <person name="Hasebe M."/>
            <person name="Maruyama T."/>
            <person name="Minagawa J."/>
            <person name="Obokata J."/>
            <person name="Shigenobu S."/>
        </authorList>
    </citation>
    <scope>NUCLEOTIDE SEQUENCE [LARGE SCALE GENOMIC DNA]</scope>
</reference>
<evidence type="ECO:0000313" key="2">
    <source>
        <dbReference type="EMBL" id="GFO09846.1"/>
    </source>
</evidence>
<feature type="domain" description="UspA" evidence="1">
    <location>
        <begin position="1"/>
        <end position="145"/>
    </location>
</feature>
<dbReference type="InterPro" id="IPR006015">
    <property type="entry name" value="Universal_stress_UspA"/>
</dbReference>
<accession>A0AAV4ANT9</accession>
<dbReference type="Pfam" id="PF00582">
    <property type="entry name" value="Usp"/>
    <property type="match status" value="1"/>
</dbReference>
<dbReference type="Gene3D" id="3.40.50.620">
    <property type="entry name" value="HUPs"/>
    <property type="match status" value="1"/>
</dbReference>
<dbReference type="CDD" id="cd23659">
    <property type="entry name" value="USP_At3g01520-like"/>
    <property type="match status" value="1"/>
</dbReference>
<name>A0AAV4ANT9_9GAST</name>
<evidence type="ECO:0000259" key="1">
    <source>
        <dbReference type="Pfam" id="PF00582"/>
    </source>
</evidence>